<dbReference type="AlphaFoldDB" id="A0A0M8NR53"/>
<keyword evidence="2" id="KW-1185">Reference proteome</keyword>
<name>A0A0M8NR53_9EURO</name>
<gene>
    <name evidence="1" type="ORF">ACN38_g11471</name>
</gene>
<organism evidence="1 2">
    <name type="scientific">Penicillium nordicum</name>
    <dbReference type="NCBI Taxonomy" id="229535"/>
    <lineage>
        <taxon>Eukaryota</taxon>
        <taxon>Fungi</taxon>
        <taxon>Dikarya</taxon>
        <taxon>Ascomycota</taxon>
        <taxon>Pezizomycotina</taxon>
        <taxon>Eurotiomycetes</taxon>
        <taxon>Eurotiomycetidae</taxon>
        <taxon>Eurotiales</taxon>
        <taxon>Aspergillaceae</taxon>
        <taxon>Penicillium</taxon>
    </lineage>
</organism>
<protein>
    <submittedName>
        <fullName evidence="1">Uncharacterized protein</fullName>
    </submittedName>
</protein>
<dbReference type="EMBL" id="LHQQ01000299">
    <property type="protein sequence ID" value="KOS37716.1"/>
    <property type="molecule type" value="Genomic_DNA"/>
</dbReference>
<dbReference type="Proteomes" id="UP000037696">
    <property type="component" value="Unassembled WGS sequence"/>
</dbReference>
<reference evidence="1 2" key="1">
    <citation type="submission" date="2015-08" db="EMBL/GenBank/DDBJ databases">
        <title>Genome sequencing of Penicillium nordicum.</title>
        <authorList>
            <person name="Nguyen H.D."/>
            <person name="Seifert K.A."/>
        </authorList>
    </citation>
    <scope>NUCLEOTIDE SEQUENCE [LARGE SCALE GENOMIC DNA]</scope>
    <source>
        <strain evidence="1 2">DAOMC 185683</strain>
    </source>
</reference>
<proteinExistence type="predicted"/>
<accession>A0A0M8NR53</accession>
<comment type="caution">
    <text evidence="1">The sequence shown here is derived from an EMBL/GenBank/DDBJ whole genome shotgun (WGS) entry which is preliminary data.</text>
</comment>
<evidence type="ECO:0000313" key="1">
    <source>
        <dbReference type="EMBL" id="KOS37716.1"/>
    </source>
</evidence>
<evidence type="ECO:0000313" key="2">
    <source>
        <dbReference type="Proteomes" id="UP000037696"/>
    </source>
</evidence>
<sequence>MYQSSNIWYEPNILKHLDTFLCHCDIECLDNIGLETTGGNGRRRRRRRGLRAIKYAIRHITLLLVITSPPSSLLPSGSIYYFYTIHYNRPHFFSQAKKGTLASEGPTPKHNGSPKHNCIFY</sequence>